<dbReference type="Gene3D" id="1.10.10.10">
    <property type="entry name" value="Winged helix-like DNA-binding domain superfamily/Winged helix DNA-binding domain"/>
    <property type="match status" value="1"/>
</dbReference>
<dbReference type="OrthoDB" id="2365732at2"/>
<reference evidence="5" key="2">
    <citation type="submission" date="2017-05" db="EMBL/GenBank/DDBJ databases">
        <authorList>
            <consortium name="The Broad Institute Genomics Platform"/>
            <consortium name="The Broad Institute Genomic Center for Infectious Diseases"/>
            <person name="Earl A."/>
            <person name="Manson A."/>
            <person name="Schwartman J."/>
            <person name="Gilmore M."/>
            <person name="Abouelleil A."/>
            <person name="Cao P."/>
            <person name="Chapman S."/>
            <person name="Cusick C."/>
            <person name="Shea T."/>
            <person name="Young S."/>
            <person name="Neafsey D."/>
            <person name="Nusbaum C."/>
            <person name="Birren B."/>
        </authorList>
    </citation>
    <scope>NUCLEOTIDE SEQUENCE</scope>
    <source>
        <strain evidence="5">9D6_DIV0238</strain>
    </source>
</reference>
<protein>
    <recommendedName>
        <fullName evidence="3">Mga helix-turn-helix domain-containing protein</fullName>
    </recommendedName>
</protein>
<dbReference type="PANTHER" id="PTHR30185">
    <property type="entry name" value="CRYPTIC BETA-GLUCOSIDE BGL OPERON ANTITERMINATOR"/>
    <property type="match status" value="1"/>
</dbReference>
<evidence type="ECO:0000256" key="1">
    <source>
        <dbReference type="ARBA" id="ARBA00023015"/>
    </source>
</evidence>
<name>A0A200J6P4_9ENTE</name>
<dbReference type="InterPro" id="IPR036388">
    <property type="entry name" value="WH-like_DNA-bd_sf"/>
</dbReference>
<gene>
    <name evidence="5" type="ORF">A5889_001467</name>
    <name evidence="4" type="ORF">A5889_001611</name>
</gene>
<dbReference type="EMBL" id="CP147246">
    <property type="protein sequence ID" value="WYJ93965.1"/>
    <property type="molecule type" value="Genomic_DNA"/>
</dbReference>
<evidence type="ECO:0000259" key="3">
    <source>
        <dbReference type="Pfam" id="PF05043"/>
    </source>
</evidence>
<dbReference type="InterPro" id="IPR007737">
    <property type="entry name" value="Mga_HTH"/>
</dbReference>
<dbReference type="EMBL" id="NIBQ01000002">
    <property type="protein sequence ID" value="OUZ32902.1"/>
    <property type="molecule type" value="Genomic_DNA"/>
</dbReference>
<evidence type="ECO:0000313" key="4">
    <source>
        <dbReference type="EMBL" id="OUZ32902.1"/>
    </source>
</evidence>
<proteinExistence type="predicted"/>
<accession>A0A200J6P4</accession>
<reference evidence="4" key="1">
    <citation type="submission" date="2017-05" db="EMBL/GenBank/DDBJ databases">
        <title>The Genome Sequence of Enterococcus sp. 9D6_DIV0238.</title>
        <authorList>
            <consortium name="The Broad Institute Genomics Platform"/>
            <consortium name="The Broad Institute Genomic Center for Infectious Diseases"/>
            <person name="Earl A."/>
            <person name="Manson A."/>
            <person name="Schwartman J."/>
            <person name="Gilmore M."/>
            <person name="Abouelleil A."/>
            <person name="Cao P."/>
            <person name="Chapman S."/>
            <person name="Cusick C."/>
            <person name="Shea T."/>
            <person name="Young S."/>
            <person name="Neafsey D."/>
            <person name="Nusbaum C."/>
            <person name="Birren B."/>
        </authorList>
    </citation>
    <scope>NUCLEOTIDE SEQUENCE [LARGE SCALE GENOMIC DNA]</scope>
    <source>
        <strain evidence="4">9D6_DIV0238</strain>
    </source>
</reference>
<dbReference type="RefSeq" id="WP_087640736.1">
    <property type="nucleotide sequence ID" value="NZ_CP147246.1"/>
</dbReference>
<organism evidence="4">
    <name type="scientific">Candidatus Enterococcus dunnyi</name>
    <dbReference type="NCBI Taxonomy" id="1834192"/>
    <lineage>
        <taxon>Bacteria</taxon>
        <taxon>Bacillati</taxon>
        <taxon>Bacillota</taxon>
        <taxon>Bacilli</taxon>
        <taxon>Lactobacillales</taxon>
        <taxon>Enterococcaceae</taxon>
        <taxon>Enterococcus</taxon>
    </lineage>
</organism>
<dbReference type="AlphaFoldDB" id="A0A200J6P4"/>
<feature type="domain" description="Mga helix-turn-helix" evidence="3">
    <location>
        <begin position="87"/>
        <end position="163"/>
    </location>
</feature>
<evidence type="ECO:0000313" key="6">
    <source>
        <dbReference type="Proteomes" id="UP000196151"/>
    </source>
</evidence>
<dbReference type="InterPro" id="IPR050661">
    <property type="entry name" value="BglG_antiterminators"/>
</dbReference>
<dbReference type="Pfam" id="PF05043">
    <property type="entry name" value="Mga"/>
    <property type="match status" value="1"/>
</dbReference>
<reference evidence="5" key="3">
    <citation type="submission" date="2024-03" db="EMBL/GenBank/DDBJ databases">
        <title>The Genome Sequence of Enterococcus sp. DIV0238c.</title>
        <authorList>
            <consortium name="The Broad Institute Genomics Platform"/>
            <consortium name="The Broad Institute Microbial Omics Core"/>
            <consortium name="The Broad Institute Genomic Center for Infectious Diseases"/>
            <person name="Earl A."/>
            <person name="Manson A."/>
            <person name="Gilmore M."/>
            <person name="Schwartman J."/>
            <person name="Shea T."/>
            <person name="Abouelleil A."/>
            <person name="Cao P."/>
            <person name="Chapman S."/>
            <person name="Cusick C."/>
            <person name="Young S."/>
            <person name="Neafsey D."/>
            <person name="Nusbaum C."/>
            <person name="Birren B."/>
        </authorList>
    </citation>
    <scope>NUCLEOTIDE SEQUENCE</scope>
    <source>
        <strain evidence="5">9D6_DIV0238</strain>
    </source>
</reference>
<evidence type="ECO:0000256" key="2">
    <source>
        <dbReference type="ARBA" id="ARBA00023163"/>
    </source>
</evidence>
<dbReference type="Proteomes" id="UP000196151">
    <property type="component" value="Chromosome"/>
</dbReference>
<dbReference type="PANTHER" id="PTHR30185:SF13">
    <property type="entry name" value="LICABCH OPERON REGULATOR-RELATED"/>
    <property type="match status" value="1"/>
</dbReference>
<keyword evidence="6" id="KW-1185">Reference proteome</keyword>
<keyword evidence="2" id="KW-0804">Transcription</keyword>
<sequence>MNHSPIFDNGTRIKLELLTIIGNASTWFSSENLSMMISIEKKTILKYCKELDSDAISFNDGITIHINKSKGIFLEKKDELSLVKFKLFIIENTLAVKLMKRLFFNQPCSLAQLEQELFISESTIRRKIRTFKSIVAEHDISIAYKNNNYVLTGDEAQIRMYSLMAFWITYKGNTWPFPTIDEKKIVKTIDAFLTHHGISGASINETDKRLLTYIFTITIIRYHLGNSITWQKSWDPYIPTNAPFDSGKVLQDYFLPKDELNFFYLILQTFVKTYDFNEVSSQIIAAHQNNQTQAFLATELFFSRVQEYFGFTLDERTKQKTYGFLLSSHLFADIFKSFKLGISGVDINQEAKESFPTLSKKLYAFIDELAKTTDLSLFQEKDTLHMRYILLFSTFGSLTVFEPVIRIYFESDLPDFSEKIIKDTISNMFTNWYNISFNTQSDQPSDLVIITSSMPRIQNIDLAEKEVLYIDSTLSVDDFFTLNQVLKKLRIKKSLTK</sequence>
<keyword evidence="1" id="KW-0805">Transcription regulation</keyword>
<evidence type="ECO:0000313" key="5">
    <source>
        <dbReference type="EMBL" id="WYJ93965.1"/>
    </source>
</evidence>